<reference evidence="2 3" key="1">
    <citation type="submission" date="2020-06" db="EMBL/GenBank/DDBJ databases">
        <title>Methanolobus halotolerans sp. nov., isolated from a saline lake Tus in Siberia.</title>
        <authorList>
            <person name="Shen Y."/>
            <person name="Chen S.-C."/>
            <person name="Lai M.-C."/>
            <person name="Huang H.-H."/>
            <person name="Chiu H.-H."/>
            <person name="Tang S.-L."/>
            <person name="Rogozin D.Y."/>
            <person name="Degermendzhy A.G."/>
        </authorList>
    </citation>
    <scope>NUCLEOTIDE SEQUENCE [LARGE SCALE GENOMIC DNA]</scope>
    <source>
        <strain evidence="2 3">DSM 21339</strain>
    </source>
</reference>
<dbReference type="Proteomes" id="UP000509594">
    <property type="component" value="Chromosome"/>
</dbReference>
<dbReference type="PROSITE" id="PS51257">
    <property type="entry name" value="PROKAR_LIPOPROTEIN"/>
    <property type="match status" value="1"/>
</dbReference>
<gene>
    <name evidence="2" type="ORF">HWN40_07565</name>
</gene>
<evidence type="ECO:0000313" key="2">
    <source>
        <dbReference type="EMBL" id="QLC50106.1"/>
    </source>
</evidence>
<dbReference type="GeneID" id="55821522"/>
<dbReference type="AlphaFoldDB" id="A0A7D5I0W4"/>
<feature type="domain" description="Cytochrome P460" evidence="1">
    <location>
        <begin position="52"/>
        <end position="166"/>
    </location>
</feature>
<evidence type="ECO:0000313" key="3">
    <source>
        <dbReference type="Proteomes" id="UP000509594"/>
    </source>
</evidence>
<dbReference type="KEGG" id="mzi:HWN40_07565"/>
<dbReference type="Gene3D" id="3.50.70.20">
    <property type="entry name" value="Cytochrome P460"/>
    <property type="match status" value="1"/>
</dbReference>
<dbReference type="CDD" id="cd20716">
    <property type="entry name" value="cyt_P460_fam"/>
    <property type="match status" value="1"/>
</dbReference>
<dbReference type="Pfam" id="PF16694">
    <property type="entry name" value="Cytochrome_P460"/>
    <property type="match status" value="1"/>
</dbReference>
<name>A0A7D5I0W4_9EURY</name>
<dbReference type="InterPro" id="IPR032033">
    <property type="entry name" value="Cytochrome_P460"/>
</dbReference>
<dbReference type="RefSeq" id="WP_176965162.1">
    <property type="nucleotide sequence ID" value="NZ_CP058215.1"/>
</dbReference>
<dbReference type="InterPro" id="IPR038142">
    <property type="entry name" value="Cytochrome_P460_sp"/>
</dbReference>
<dbReference type="OrthoDB" id="139306at2157"/>
<protein>
    <submittedName>
        <fullName evidence="2">Cytochrome P460 family protein</fullName>
    </submittedName>
</protein>
<evidence type="ECO:0000259" key="1">
    <source>
        <dbReference type="Pfam" id="PF16694"/>
    </source>
</evidence>
<dbReference type="EMBL" id="CP058215">
    <property type="protein sequence ID" value="QLC50106.1"/>
    <property type="molecule type" value="Genomic_DNA"/>
</dbReference>
<proteinExistence type="predicted"/>
<keyword evidence="3" id="KW-1185">Reference proteome</keyword>
<sequence>MQRKFLALLLIVSAFLALGCATSDSGEEDMVSETDSQADAAELYTQITEDDDYGQWELMPGTEEMSPGQGVHGEMITVYVSDDAFSALENNESVMPDGSIVLKEGYNSEGELQEIVIMQKIDGYDPENNDWFWATYSADGEVVSEGRLSVCYDCHSGAEGGDYIYTNDPG</sequence>
<organism evidence="2 3">
    <name type="scientific">Methanolobus zinderi</name>
    <dbReference type="NCBI Taxonomy" id="536044"/>
    <lineage>
        <taxon>Archaea</taxon>
        <taxon>Methanobacteriati</taxon>
        <taxon>Methanobacteriota</taxon>
        <taxon>Stenosarchaea group</taxon>
        <taxon>Methanomicrobia</taxon>
        <taxon>Methanosarcinales</taxon>
        <taxon>Methanosarcinaceae</taxon>
        <taxon>Methanolobus</taxon>
    </lineage>
</organism>
<accession>A0A7D5I0W4</accession>